<dbReference type="InterPro" id="IPR000740">
    <property type="entry name" value="GrpE"/>
</dbReference>
<evidence type="ECO:0000256" key="1">
    <source>
        <dbReference type="ARBA" id="ARBA00009054"/>
    </source>
</evidence>
<dbReference type="Gene3D" id="2.30.22.10">
    <property type="entry name" value="Head domain of nucleotide exchange factor GrpE"/>
    <property type="match status" value="1"/>
</dbReference>
<feature type="compositionally biased region" description="Acidic residues" evidence="6">
    <location>
        <begin position="24"/>
        <end position="48"/>
    </location>
</feature>
<keyword evidence="3" id="KW-0963">Cytoplasm</keyword>
<dbReference type="EMBL" id="BAAADO010000001">
    <property type="protein sequence ID" value="GAA0482827.1"/>
    <property type="molecule type" value="Genomic_DNA"/>
</dbReference>
<keyword evidence="8" id="KW-1185">Reference proteome</keyword>
<dbReference type="CDD" id="cd00446">
    <property type="entry name" value="GrpE"/>
    <property type="match status" value="1"/>
</dbReference>
<reference evidence="7 8" key="1">
    <citation type="journal article" date="2019" name="Int. J. Syst. Evol. Microbiol.">
        <title>The Global Catalogue of Microorganisms (GCM) 10K type strain sequencing project: providing services to taxonomists for standard genome sequencing and annotation.</title>
        <authorList>
            <consortium name="The Broad Institute Genomics Platform"/>
            <consortium name="The Broad Institute Genome Sequencing Center for Infectious Disease"/>
            <person name="Wu L."/>
            <person name="Ma J."/>
        </authorList>
    </citation>
    <scope>NUCLEOTIDE SEQUENCE [LARGE SCALE GENOMIC DNA]</scope>
    <source>
        <strain evidence="7 8">JCM 12389</strain>
    </source>
</reference>
<dbReference type="HAMAP" id="MF_01151">
    <property type="entry name" value="GrpE"/>
    <property type="match status" value="1"/>
</dbReference>
<feature type="region of interest" description="Disordered" evidence="6">
    <location>
        <begin position="1"/>
        <end position="60"/>
    </location>
</feature>
<dbReference type="PROSITE" id="PS01071">
    <property type="entry name" value="GRPE"/>
    <property type="match status" value="1"/>
</dbReference>
<accession>A0ABN1ASM8</accession>
<protein>
    <recommendedName>
        <fullName evidence="3 4">Protein GrpE</fullName>
    </recommendedName>
    <alternativeName>
        <fullName evidence="3">HSP-70 cofactor</fullName>
    </alternativeName>
</protein>
<keyword evidence="2 3" id="KW-0143">Chaperone</keyword>
<evidence type="ECO:0000313" key="8">
    <source>
        <dbReference type="Proteomes" id="UP001500880"/>
    </source>
</evidence>
<organism evidence="7 8">
    <name type="scientific">Salinibacillus aidingensis</name>
    <dbReference type="NCBI Taxonomy" id="237684"/>
    <lineage>
        <taxon>Bacteria</taxon>
        <taxon>Bacillati</taxon>
        <taxon>Bacillota</taxon>
        <taxon>Bacilli</taxon>
        <taxon>Bacillales</taxon>
        <taxon>Bacillaceae</taxon>
        <taxon>Salinibacillus</taxon>
    </lineage>
</organism>
<evidence type="ECO:0000256" key="4">
    <source>
        <dbReference type="RuleBase" id="RU000639"/>
    </source>
</evidence>
<dbReference type="NCBIfam" id="NF010738">
    <property type="entry name" value="PRK14140.1"/>
    <property type="match status" value="1"/>
</dbReference>
<dbReference type="SUPFAM" id="SSF51064">
    <property type="entry name" value="Head domain of nucleotide exchange factor GrpE"/>
    <property type="match status" value="1"/>
</dbReference>
<dbReference type="PANTHER" id="PTHR21237:SF23">
    <property type="entry name" value="GRPE PROTEIN HOMOLOG, MITOCHONDRIAL"/>
    <property type="match status" value="1"/>
</dbReference>
<dbReference type="Gene3D" id="3.90.20.20">
    <property type="match status" value="1"/>
</dbReference>
<comment type="similarity">
    <text evidence="1 3 5">Belongs to the GrpE family.</text>
</comment>
<feature type="compositionally biased region" description="Acidic residues" evidence="6">
    <location>
        <begin position="1"/>
        <end position="17"/>
    </location>
</feature>
<dbReference type="PRINTS" id="PR00773">
    <property type="entry name" value="GRPEPROTEIN"/>
</dbReference>
<keyword evidence="3 4" id="KW-0346">Stress response</keyword>
<dbReference type="Pfam" id="PF01025">
    <property type="entry name" value="GrpE"/>
    <property type="match status" value="1"/>
</dbReference>
<proteinExistence type="inferred from homology"/>
<comment type="function">
    <text evidence="3 4">Participates actively in the response to hyperosmotic and heat shock by preventing the aggregation of stress-denatured proteins, in association with DnaK and GrpE. It is the nucleotide exchange factor for DnaK and may function as a thermosensor. Unfolded proteins bind initially to DnaJ; upon interaction with the DnaJ-bound protein, DnaK hydrolyzes its bound ATP, resulting in the formation of a stable complex. GrpE releases ADP from DnaK; ATP binding to DnaK triggers the release of the substrate protein, thus completing the reaction cycle. Several rounds of ATP-dependent interactions between DnaJ, DnaK and GrpE are required for fully efficient folding.</text>
</comment>
<evidence type="ECO:0000256" key="5">
    <source>
        <dbReference type="RuleBase" id="RU004478"/>
    </source>
</evidence>
<name>A0ABN1ASM8_9BACI</name>
<dbReference type="InterPro" id="IPR013805">
    <property type="entry name" value="GrpE_CC"/>
</dbReference>
<dbReference type="Proteomes" id="UP001500880">
    <property type="component" value="Unassembled WGS sequence"/>
</dbReference>
<comment type="subunit">
    <text evidence="3">Homodimer.</text>
</comment>
<gene>
    <name evidence="3 7" type="primary">grpE</name>
    <name evidence="7" type="ORF">GCM10008986_04710</name>
</gene>
<evidence type="ECO:0000313" key="7">
    <source>
        <dbReference type="EMBL" id="GAA0482827.1"/>
    </source>
</evidence>
<comment type="subcellular location">
    <subcellularLocation>
        <location evidence="3">Cytoplasm</location>
    </subcellularLocation>
</comment>
<evidence type="ECO:0000256" key="6">
    <source>
        <dbReference type="SAM" id="MobiDB-lite"/>
    </source>
</evidence>
<dbReference type="PANTHER" id="PTHR21237">
    <property type="entry name" value="GRPE PROTEIN"/>
    <property type="match status" value="1"/>
</dbReference>
<dbReference type="InterPro" id="IPR009012">
    <property type="entry name" value="GrpE_head"/>
</dbReference>
<evidence type="ECO:0000256" key="2">
    <source>
        <dbReference type="ARBA" id="ARBA00023186"/>
    </source>
</evidence>
<evidence type="ECO:0000256" key="3">
    <source>
        <dbReference type="HAMAP-Rule" id="MF_01151"/>
    </source>
</evidence>
<dbReference type="RefSeq" id="WP_343837128.1">
    <property type="nucleotide sequence ID" value="NZ_BAAADO010000001.1"/>
</dbReference>
<dbReference type="SUPFAM" id="SSF58014">
    <property type="entry name" value="Coiled-coil domain of nucleotide exchange factor GrpE"/>
    <property type="match status" value="1"/>
</dbReference>
<comment type="caution">
    <text evidence="7">The sequence shown here is derived from an EMBL/GenBank/DDBJ whole genome shotgun (WGS) entry which is preliminary data.</text>
</comment>
<sequence>MSEENKEEAVENMDEQEELRTEDDTQENTAEEVTVEDAEVEIQQDDTQDNNSQAHEEELEAVKKEKDEMQNKLLRVQADFDNFKRRAKKDRENDLKYKSQEVVTELLPILDNFERALQVDVDGESMENFVDGMNMIYRQLVSTMEKAGVEEIEAEGKTFDPNIHQAVMQDSNEEKESNTVTEVLQKGYMLKDRVIRPAMVKVNQ</sequence>